<evidence type="ECO:0000313" key="2">
    <source>
        <dbReference type="EMBL" id="PIT94501.1"/>
    </source>
</evidence>
<reference evidence="3" key="1">
    <citation type="submission" date="2017-09" db="EMBL/GenBank/DDBJ databases">
        <title>Depth-based differentiation of microbial function through sediment-hosted aquifers and enrichment of novel symbionts in the deep terrestrial subsurface.</title>
        <authorList>
            <person name="Probst A.J."/>
            <person name="Ladd B."/>
            <person name="Jarett J.K."/>
            <person name="Geller-Mcgrath D.E."/>
            <person name="Sieber C.M.K."/>
            <person name="Emerson J.B."/>
            <person name="Anantharaman K."/>
            <person name="Thomas B.C."/>
            <person name="Malmstrom R."/>
            <person name="Stieglmeier M."/>
            <person name="Klingl A."/>
            <person name="Woyke T."/>
            <person name="Ryan C.M."/>
            <person name="Banfield J.F."/>
        </authorList>
    </citation>
    <scope>NUCLEOTIDE SEQUENCE [LARGE SCALE GENOMIC DNA]</scope>
</reference>
<dbReference type="Proteomes" id="UP000228900">
    <property type="component" value="Unassembled WGS sequence"/>
</dbReference>
<sequence>MLIKKCYHEKFPKIILISFITSALTLPYLWFVLPAIISNRGVYMIGGELLVILVETIIYNQLFKLKFSEALVVSLVANTASILLGRVF</sequence>
<protein>
    <recommendedName>
        <fullName evidence="4">Polysaccharide biosynthesis protein C-terminal domain-containing protein</fullName>
    </recommendedName>
</protein>
<proteinExistence type="predicted"/>
<keyword evidence="1" id="KW-0812">Transmembrane</keyword>
<accession>A0A2M6WNX3</accession>
<dbReference type="AlphaFoldDB" id="A0A2M6WNX3"/>
<evidence type="ECO:0008006" key="4">
    <source>
        <dbReference type="Google" id="ProtNLM"/>
    </source>
</evidence>
<evidence type="ECO:0000256" key="1">
    <source>
        <dbReference type="SAM" id="Phobius"/>
    </source>
</evidence>
<dbReference type="EMBL" id="PFAQ01000045">
    <property type="protein sequence ID" value="PIT94501.1"/>
    <property type="molecule type" value="Genomic_DNA"/>
</dbReference>
<name>A0A2M6WNX3_9BACT</name>
<comment type="caution">
    <text evidence="2">The sequence shown here is derived from an EMBL/GenBank/DDBJ whole genome shotgun (WGS) entry which is preliminary data.</text>
</comment>
<evidence type="ECO:0000313" key="3">
    <source>
        <dbReference type="Proteomes" id="UP000228900"/>
    </source>
</evidence>
<keyword evidence="1" id="KW-0472">Membrane</keyword>
<feature type="transmembrane region" description="Helical" evidence="1">
    <location>
        <begin position="14"/>
        <end position="37"/>
    </location>
</feature>
<gene>
    <name evidence="2" type="ORF">COT98_03210</name>
</gene>
<organism evidence="2 3">
    <name type="scientific">Candidatus Falkowbacteria bacterium CG10_big_fil_rev_8_21_14_0_10_39_9</name>
    <dbReference type="NCBI Taxonomy" id="1974566"/>
    <lineage>
        <taxon>Bacteria</taxon>
        <taxon>Candidatus Falkowiibacteriota</taxon>
    </lineage>
</organism>
<keyword evidence="1" id="KW-1133">Transmembrane helix</keyword>
<feature type="transmembrane region" description="Helical" evidence="1">
    <location>
        <begin position="43"/>
        <end position="63"/>
    </location>
</feature>